<keyword evidence="2" id="KW-0677">Repeat</keyword>
<accession>W6TEU8</accession>
<gene>
    <name evidence="4" type="ORF">P618_200394</name>
</gene>
<protein>
    <submittedName>
        <fullName evidence="4">Leucine Rich repeats (2 copies)</fullName>
    </submittedName>
</protein>
<feature type="chain" id="PRO_5004881933" evidence="3">
    <location>
        <begin position="19"/>
        <end position="268"/>
    </location>
</feature>
<keyword evidence="3" id="KW-0732">Signal</keyword>
<dbReference type="STRING" id="1399147.P618_200394"/>
<organism evidence="4 5">
    <name type="scientific">Holospora obtusa F1</name>
    <dbReference type="NCBI Taxonomy" id="1399147"/>
    <lineage>
        <taxon>Bacteria</taxon>
        <taxon>Pseudomonadati</taxon>
        <taxon>Pseudomonadota</taxon>
        <taxon>Alphaproteobacteria</taxon>
        <taxon>Holosporales</taxon>
        <taxon>Holosporaceae</taxon>
        <taxon>Holospora</taxon>
    </lineage>
</organism>
<reference evidence="4 5" key="1">
    <citation type="journal article" date="2014" name="FEMS Microbiol. Lett.">
        <title>Draft genome sequences of three Holospora species (Holospora obtusa, Holospora undulata, and Holospora elegans), endonuclear symbiotic bacteria of the ciliate Paramecium caudatum.</title>
        <authorList>
            <person name="Dohra H."/>
            <person name="Tanaka K."/>
            <person name="Suzuki T."/>
            <person name="Fujishima M."/>
            <person name="Suzuki H."/>
        </authorList>
    </citation>
    <scope>NUCLEOTIDE SEQUENCE [LARGE SCALE GENOMIC DNA]</scope>
    <source>
        <strain evidence="4 5">F1</strain>
    </source>
</reference>
<dbReference type="RefSeq" id="WP_021827363.1">
    <property type="nucleotide sequence ID" value="NZ_AWTR02000047.1"/>
</dbReference>
<evidence type="ECO:0000313" key="4">
    <source>
        <dbReference type="EMBL" id="ETZ07409.1"/>
    </source>
</evidence>
<keyword evidence="5" id="KW-1185">Reference proteome</keyword>
<sequence>MFKTFKILFLLNFQVLFAFNIFQPELERPNTDEISTNKFKFYCNKEFTESYYAKNGTWVTYLNKISSLGRKIPNHVRSIEIKTDVQDPENLKKINFNKVDSLILSYMSSNIHPEFQLKNLVGSKFPHLKFLSVHNSSLKDISPLKKIYLPALEKLHFQKNPIQDISVLKKLFFPKLRSLSFHGCDITDITPLLSFKAPLLETICFFRNEELCISLEHAKKLKKQFPLLKKIGILRTACKGNFSHIFFQKNGIFMQREQKHVHDCYQKI</sequence>
<comment type="caution">
    <text evidence="4">The sequence shown here is derived from an EMBL/GenBank/DDBJ whole genome shotgun (WGS) entry which is preliminary data.</text>
</comment>
<proteinExistence type="predicted"/>
<dbReference type="OrthoDB" id="1490745at2"/>
<feature type="signal peptide" evidence="3">
    <location>
        <begin position="1"/>
        <end position="18"/>
    </location>
</feature>
<evidence type="ECO:0000313" key="5">
    <source>
        <dbReference type="Proteomes" id="UP000019112"/>
    </source>
</evidence>
<dbReference type="Proteomes" id="UP000019112">
    <property type="component" value="Unassembled WGS sequence"/>
</dbReference>
<dbReference type="InterPro" id="IPR025875">
    <property type="entry name" value="Leu-rich_rpt_4"/>
</dbReference>
<dbReference type="SUPFAM" id="SSF52058">
    <property type="entry name" value="L domain-like"/>
    <property type="match status" value="1"/>
</dbReference>
<evidence type="ECO:0000256" key="1">
    <source>
        <dbReference type="ARBA" id="ARBA00022614"/>
    </source>
</evidence>
<keyword evidence="1" id="KW-0433">Leucine-rich repeat</keyword>
<dbReference type="EMBL" id="AWTR02000047">
    <property type="protein sequence ID" value="ETZ07409.1"/>
    <property type="molecule type" value="Genomic_DNA"/>
</dbReference>
<dbReference type="InterPro" id="IPR032675">
    <property type="entry name" value="LRR_dom_sf"/>
</dbReference>
<evidence type="ECO:0000256" key="2">
    <source>
        <dbReference type="ARBA" id="ARBA00022737"/>
    </source>
</evidence>
<dbReference type="Pfam" id="PF12799">
    <property type="entry name" value="LRR_4"/>
    <property type="match status" value="1"/>
</dbReference>
<name>W6TEU8_HOLOB</name>
<evidence type="ECO:0000256" key="3">
    <source>
        <dbReference type="SAM" id="SignalP"/>
    </source>
</evidence>
<dbReference type="Gene3D" id="3.80.10.10">
    <property type="entry name" value="Ribonuclease Inhibitor"/>
    <property type="match status" value="1"/>
</dbReference>
<dbReference type="AlphaFoldDB" id="W6TEU8"/>